<name>A0ABN2MCK4_9MICO</name>
<dbReference type="Pfam" id="PF01386">
    <property type="entry name" value="Ribosomal_L25p"/>
    <property type="match status" value="1"/>
</dbReference>
<evidence type="ECO:0000256" key="5">
    <source>
        <dbReference type="HAMAP-Rule" id="MF_01334"/>
    </source>
</evidence>
<comment type="similarity">
    <text evidence="5">Belongs to the bacterial ribosomal protein bL25 family. CTC subfamily.</text>
</comment>
<keyword evidence="2 5" id="KW-0694">RNA-binding</keyword>
<dbReference type="Pfam" id="PF14693">
    <property type="entry name" value="Ribosomal_TL5_C"/>
    <property type="match status" value="1"/>
</dbReference>
<dbReference type="InterPro" id="IPR020056">
    <property type="entry name" value="Rbsml_bL25/Gln-tRNA_synth_N"/>
</dbReference>
<keyword evidence="10" id="KW-1185">Reference proteome</keyword>
<protein>
    <recommendedName>
        <fullName evidence="5">Large ribosomal subunit protein bL25</fullName>
    </recommendedName>
    <alternativeName>
        <fullName evidence="5">General stress protein CTC</fullName>
    </alternativeName>
</protein>
<dbReference type="HAMAP" id="MF_01334">
    <property type="entry name" value="Ribosomal_bL25_CTC"/>
    <property type="match status" value="1"/>
</dbReference>
<evidence type="ECO:0000259" key="7">
    <source>
        <dbReference type="Pfam" id="PF01386"/>
    </source>
</evidence>
<dbReference type="CDD" id="cd00495">
    <property type="entry name" value="Ribosomal_L25_TL5_CTC"/>
    <property type="match status" value="1"/>
</dbReference>
<evidence type="ECO:0000256" key="4">
    <source>
        <dbReference type="ARBA" id="ARBA00023274"/>
    </source>
</evidence>
<keyword evidence="4 5" id="KW-0687">Ribonucleoprotein</keyword>
<comment type="subunit">
    <text evidence="5">Part of the 50S ribosomal subunit; part of the 5S rRNA/L5/L18/L25 subcomplex. Contacts the 5S rRNA. Binds to the 5S rRNA independently of L5 and L18.</text>
</comment>
<dbReference type="Gene3D" id="2.170.120.20">
    <property type="entry name" value="Ribosomal protein L25, beta domain"/>
    <property type="match status" value="1"/>
</dbReference>
<evidence type="ECO:0000256" key="2">
    <source>
        <dbReference type="ARBA" id="ARBA00022884"/>
    </source>
</evidence>
<sequence length="213" mass="22568">MDDDNKVEAVARDSFGKGAARKLRATGQIPAVLYGHGTDPKHVALPAHQVGLIIRKANALLDLQIDGKSQLALVKDVQKDPVRQIIEHLDLIVIKKGEKVQVEVPVHVEGEPFAGTIADLDAHTLLLEVEATHIPERVVVSVEGLEEGAQIHAGDVELPKGASLINEPDTLVVNVHTPQKVDLGEEAEAAEGEAVEGEAAEGEAAEEAAESAE</sequence>
<reference evidence="9 10" key="1">
    <citation type="journal article" date="2019" name="Int. J. Syst. Evol. Microbiol.">
        <title>The Global Catalogue of Microorganisms (GCM) 10K type strain sequencing project: providing services to taxonomists for standard genome sequencing and annotation.</title>
        <authorList>
            <consortium name="The Broad Institute Genomics Platform"/>
            <consortium name="The Broad Institute Genome Sequencing Center for Infectious Disease"/>
            <person name="Wu L."/>
            <person name="Ma J."/>
        </authorList>
    </citation>
    <scope>NUCLEOTIDE SEQUENCE [LARGE SCALE GENOMIC DNA]</scope>
    <source>
        <strain evidence="9 10">JCM 14322</strain>
    </source>
</reference>
<dbReference type="InterPro" id="IPR001021">
    <property type="entry name" value="Ribosomal_bL25_long"/>
</dbReference>
<dbReference type="RefSeq" id="WP_344297786.1">
    <property type="nucleotide sequence ID" value="NZ_BAAANJ010000021.1"/>
</dbReference>
<evidence type="ECO:0000313" key="9">
    <source>
        <dbReference type="EMBL" id="GAA1820562.1"/>
    </source>
</evidence>
<feature type="domain" description="Large ribosomal subunit protein bL25 beta" evidence="8">
    <location>
        <begin position="99"/>
        <end position="179"/>
    </location>
</feature>
<dbReference type="NCBIfam" id="NF004131">
    <property type="entry name" value="PRK05618.2-1"/>
    <property type="match status" value="1"/>
</dbReference>
<dbReference type="Gene3D" id="2.40.240.10">
    <property type="entry name" value="Ribosomal Protein L25, Chain P"/>
    <property type="match status" value="1"/>
</dbReference>
<evidence type="ECO:0000256" key="6">
    <source>
        <dbReference type="SAM" id="MobiDB-lite"/>
    </source>
</evidence>
<keyword evidence="1 5" id="KW-0699">rRNA-binding</keyword>
<organism evidence="9 10">
    <name type="scientific">Agromyces neolithicus</name>
    <dbReference type="NCBI Taxonomy" id="269420"/>
    <lineage>
        <taxon>Bacteria</taxon>
        <taxon>Bacillati</taxon>
        <taxon>Actinomycetota</taxon>
        <taxon>Actinomycetes</taxon>
        <taxon>Micrococcales</taxon>
        <taxon>Microbacteriaceae</taxon>
        <taxon>Agromyces</taxon>
    </lineage>
</organism>
<dbReference type="InterPro" id="IPR020057">
    <property type="entry name" value="Ribosomal_bL25_b-dom"/>
</dbReference>
<evidence type="ECO:0000313" key="10">
    <source>
        <dbReference type="Proteomes" id="UP001500002"/>
    </source>
</evidence>
<dbReference type="NCBIfam" id="TIGR00731">
    <property type="entry name" value="bL25_bact_ctc"/>
    <property type="match status" value="1"/>
</dbReference>
<comment type="function">
    <text evidence="5">This is one of the proteins that binds to the 5S RNA in the ribosome where it forms part of the central protuberance.</text>
</comment>
<dbReference type="Proteomes" id="UP001500002">
    <property type="component" value="Unassembled WGS sequence"/>
</dbReference>
<evidence type="ECO:0000256" key="3">
    <source>
        <dbReference type="ARBA" id="ARBA00022980"/>
    </source>
</evidence>
<evidence type="ECO:0000256" key="1">
    <source>
        <dbReference type="ARBA" id="ARBA00022730"/>
    </source>
</evidence>
<dbReference type="InterPro" id="IPR037121">
    <property type="entry name" value="Ribosomal_bL25_C"/>
</dbReference>
<dbReference type="GO" id="GO:0005840">
    <property type="term" value="C:ribosome"/>
    <property type="evidence" value="ECO:0007669"/>
    <property type="project" value="UniProtKB-KW"/>
</dbReference>
<dbReference type="InterPro" id="IPR029751">
    <property type="entry name" value="Ribosomal_L25_dom"/>
</dbReference>
<dbReference type="InterPro" id="IPR020930">
    <property type="entry name" value="Ribosomal_uL5_bac-type"/>
</dbReference>
<feature type="compositionally biased region" description="Acidic residues" evidence="6">
    <location>
        <begin position="184"/>
        <end position="213"/>
    </location>
</feature>
<dbReference type="PANTHER" id="PTHR33284">
    <property type="entry name" value="RIBOSOMAL PROTEIN L25/GLN-TRNA SYNTHETASE, ANTI-CODON-BINDING DOMAIN-CONTAINING PROTEIN"/>
    <property type="match status" value="1"/>
</dbReference>
<dbReference type="EMBL" id="BAAANJ010000021">
    <property type="protein sequence ID" value="GAA1820562.1"/>
    <property type="molecule type" value="Genomic_DNA"/>
</dbReference>
<feature type="domain" description="Large ribosomal subunit protein bL25 L25" evidence="7">
    <location>
        <begin position="8"/>
        <end position="91"/>
    </location>
</feature>
<comment type="caution">
    <text evidence="9">The sequence shown here is derived from an EMBL/GenBank/DDBJ whole genome shotgun (WGS) entry which is preliminary data.</text>
</comment>
<dbReference type="InterPro" id="IPR011035">
    <property type="entry name" value="Ribosomal_bL25/Gln-tRNA_synth"/>
</dbReference>
<evidence type="ECO:0000259" key="8">
    <source>
        <dbReference type="Pfam" id="PF14693"/>
    </source>
</evidence>
<dbReference type="SUPFAM" id="SSF50715">
    <property type="entry name" value="Ribosomal protein L25-like"/>
    <property type="match status" value="1"/>
</dbReference>
<accession>A0ABN2MCK4</accession>
<keyword evidence="3 5" id="KW-0689">Ribosomal protein</keyword>
<feature type="region of interest" description="Disordered" evidence="6">
    <location>
        <begin position="182"/>
        <end position="213"/>
    </location>
</feature>
<dbReference type="PANTHER" id="PTHR33284:SF1">
    <property type="entry name" value="RIBOSOMAL PROTEIN L25_GLN-TRNA SYNTHETASE, ANTI-CODON-BINDING DOMAIN-CONTAINING PROTEIN"/>
    <property type="match status" value="1"/>
</dbReference>
<gene>
    <name evidence="5" type="primary">rplY</name>
    <name evidence="5" type="synonym">ctc</name>
    <name evidence="9" type="ORF">GCM10009749_34040</name>
</gene>
<proteinExistence type="inferred from homology"/>